<gene>
    <name evidence="3" type="ORF">F0L46_06430</name>
</gene>
<dbReference type="Proteomes" id="UP000323142">
    <property type="component" value="Unassembled WGS sequence"/>
</dbReference>
<dbReference type="EMBL" id="VUOA01000015">
    <property type="protein sequence ID" value="KAA2238107.1"/>
    <property type="molecule type" value="Genomic_DNA"/>
</dbReference>
<dbReference type="RefSeq" id="WP_149816235.1">
    <property type="nucleotide sequence ID" value="NZ_VUOA01000015.1"/>
</dbReference>
<keyword evidence="1" id="KW-0732">Signal</keyword>
<dbReference type="InterPro" id="IPR018711">
    <property type="entry name" value="NAGPA"/>
</dbReference>
<name>A0A5B2VIT7_9HYPH</name>
<dbReference type="Pfam" id="PF09992">
    <property type="entry name" value="NAGPA"/>
    <property type="match status" value="1"/>
</dbReference>
<proteinExistence type="predicted"/>
<sequence>MRPTALALVGLVLAATSAAAQEAPCRALVHEAVEFHVCTADLHRDRVRTFWQGPDGQPYGTLPRLPSRDGGALAFAVNGGMYDGHAAPVGLYVEEGRELKAASQANGPGNFHMKPNGVFYVAGRTAGVMETGRFVASRIKADFATQSGPMLVLDGRIHPRIRADGTSRKLRNGVGIRDGNTIVFANSERPVTFHHFATLFRDVLGCRNALFLDGGTASSLLAPSLARADGLVPLGPMIGVYRRDR</sequence>
<accession>A0A5B2VIT7</accession>
<reference evidence="3 4" key="2">
    <citation type="submission" date="2019-09" db="EMBL/GenBank/DDBJ databases">
        <authorList>
            <person name="Jin C."/>
        </authorList>
    </citation>
    <scope>NUCLEOTIDE SEQUENCE [LARGE SCALE GENOMIC DNA]</scope>
    <source>
        <strain evidence="3 4">BN140002</strain>
    </source>
</reference>
<dbReference type="AlphaFoldDB" id="A0A5B2VIT7"/>
<comment type="caution">
    <text evidence="3">The sequence shown here is derived from an EMBL/GenBank/DDBJ whole genome shotgun (WGS) entry which is preliminary data.</text>
</comment>
<feature type="chain" id="PRO_5022725460" description="Phosphodiester glycosidase domain-containing protein" evidence="1">
    <location>
        <begin position="21"/>
        <end position="245"/>
    </location>
</feature>
<evidence type="ECO:0000256" key="1">
    <source>
        <dbReference type="SAM" id="SignalP"/>
    </source>
</evidence>
<protein>
    <recommendedName>
        <fullName evidence="2">Phosphodiester glycosidase domain-containing protein</fullName>
    </recommendedName>
</protein>
<evidence type="ECO:0000259" key="2">
    <source>
        <dbReference type="Pfam" id="PF09992"/>
    </source>
</evidence>
<evidence type="ECO:0000313" key="4">
    <source>
        <dbReference type="Proteomes" id="UP000323142"/>
    </source>
</evidence>
<dbReference type="OrthoDB" id="5515706at2"/>
<reference evidence="3 4" key="1">
    <citation type="submission" date="2019-09" db="EMBL/GenBank/DDBJ databases">
        <title>Salinarimonas rosea gen. nov., sp. nov., a new member of the a-2 subgroup of the Proteobacteria.</title>
        <authorList>
            <person name="Liu J."/>
        </authorList>
    </citation>
    <scope>NUCLEOTIDE SEQUENCE [LARGE SCALE GENOMIC DNA]</scope>
    <source>
        <strain evidence="3 4">BN140002</strain>
    </source>
</reference>
<feature type="domain" description="Phosphodiester glycosidase" evidence="2">
    <location>
        <begin position="74"/>
        <end position="222"/>
    </location>
</feature>
<feature type="signal peptide" evidence="1">
    <location>
        <begin position="1"/>
        <end position="20"/>
    </location>
</feature>
<evidence type="ECO:0000313" key="3">
    <source>
        <dbReference type="EMBL" id="KAA2238107.1"/>
    </source>
</evidence>
<keyword evidence="4" id="KW-1185">Reference proteome</keyword>
<organism evidence="3 4">
    <name type="scientific">Salinarimonas soli</name>
    <dbReference type="NCBI Taxonomy" id="1638099"/>
    <lineage>
        <taxon>Bacteria</taxon>
        <taxon>Pseudomonadati</taxon>
        <taxon>Pseudomonadota</taxon>
        <taxon>Alphaproteobacteria</taxon>
        <taxon>Hyphomicrobiales</taxon>
        <taxon>Salinarimonadaceae</taxon>
        <taxon>Salinarimonas</taxon>
    </lineage>
</organism>